<feature type="non-terminal residue" evidence="2">
    <location>
        <position position="1"/>
    </location>
</feature>
<sequence length="32" mass="3951">MVKFDEYFQPWQDNSGFPISSRRYQHRSTSKQ</sequence>
<reference evidence="2" key="1">
    <citation type="submission" date="2021-02" db="EMBL/GenBank/DDBJ databases">
        <authorList>
            <person name="Nowell W R."/>
        </authorList>
    </citation>
    <scope>NUCLEOTIDE SEQUENCE</scope>
</reference>
<gene>
    <name evidence="2" type="ORF">JBS370_LOCUS39611</name>
</gene>
<dbReference type="AlphaFoldDB" id="A0A820GBG2"/>
<feature type="region of interest" description="Disordered" evidence="1">
    <location>
        <begin position="1"/>
        <end position="32"/>
    </location>
</feature>
<proteinExistence type="predicted"/>
<dbReference type="EMBL" id="CAJOBD010028866">
    <property type="protein sequence ID" value="CAF4276570.1"/>
    <property type="molecule type" value="Genomic_DNA"/>
</dbReference>
<dbReference type="Proteomes" id="UP000663836">
    <property type="component" value="Unassembled WGS sequence"/>
</dbReference>
<comment type="caution">
    <text evidence="2">The sequence shown here is derived from an EMBL/GenBank/DDBJ whole genome shotgun (WGS) entry which is preliminary data.</text>
</comment>
<evidence type="ECO:0000256" key="1">
    <source>
        <dbReference type="SAM" id="MobiDB-lite"/>
    </source>
</evidence>
<evidence type="ECO:0000313" key="3">
    <source>
        <dbReference type="Proteomes" id="UP000663836"/>
    </source>
</evidence>
<protein>
    <submittedName>
        <fullName evidence="2">Uncharacterized protein</fullName>
    </submittedName>
</protein>
<organism evidence="2 3">
    <name type="scientific">Rotaria sordida</name>
    <dbReference type="NCBI Taxonomy" id="392033"/>
    <lineage>
        <taxon>Eukaryota</taxon>
        <taxon>Metazoa</taxon>
        <taxon>Spiralia</taxon>
        <taxon>Gnathifera</taxon>
        <taxon>Rotifera</taxon>
        <taxon>Eurotatoria</taxon>
        <taxon>Bdelloidea</taxon>
        <taxon>Philodinida</taxon>
        <taxon>Philodinidae</taxon>
        <taxon>Rotaria</taxon>
    </lineage>
</organism>
<accession>A0A820GBG2</accession>
<name>A0A820GBG2_9BILA</name>
<feature type="compositionally biased region" description="Basic residues" evidence="1">
    <location>
        <begin position="23"/>
        <end position="32"/>
    </location>
</feature>
<evidence type="ECO:0000313" key="2">
    <source>
        <dbReference type="EMBL" id="CAF4276570.1"/>
    </source>
</evidence>